<evidence type="ECO:0000256" key="4">
    <source>
        <dbReference type="ARBA" id="ARBA00022729"/>
    </source>
</evidence>
<reference evidence="9 10" key="1">
    <citation type="submission" date="2018-10" db="EMBL/GenBank/DDBJ databases">
        <title>Genomic Encyclopedia of Archaeal and Bacterial Type Strains, Phase II (KMG-II): from individual species to whole genera.</title>
        <authorList>
            <person name="Goeker M."/>
        </authorList>
    </citation>
    <scope>NUCLEOTIDE SEQUENCE [LARGE SCALE GENOMIC DNA]</scope>
    <source>
        <strain evidence="9 10">DSM 235</strain>
    </source>
</reference>
<feature type="domain" description="CcmH/CycL/Ccl2/NrfF N-terminal" evidence="8">
    <location>
        <begin position="12"/>
        <end position="151"/>
    </location>
</feature>
<gene>
    <name evidence="9" type="ORF">BDD21_4063</name>
</gene>
<dbReference type="Proteomes" id="UP000274556">
    <property type="component" value="Unassembled WGS sequence"/>
</dbReference>
<keyword evidence="10" id="KW-1185">Reference proteome</keyword>
<evidence type="ECO:0000313" key="9">
    <source>
        <dbReference type="EMBL" id="RKT46544.1"/>
    </source>
</evidence>
<evidence type="ECO:0000256" key="1">
    <source>
        <dbReference type="ARBA" id="ARBA00010342"/>
    </source>
</evidence>
<dbReference type="InterPro" id="IPR038297">
    <property type="entry name" value="CcmH/CycL/NrfF/Ccl2_sf"/>
</dbReference>
<dbReference type="EMBL" id="RBXL01000001">
    <property type="protein sequence ID" value="RKT46544.1"/>
    <property type="molecule type" value="Genomic_DNA"/>
</dbReference>
<dbReference type="PANTHER" id="PTHR47870">
    <property type="entry name" value="CYTOCHROME C-TYPE BIOGENESIS PROTEIN CCMH"/>
    <property type="match status" value="1"/>
</dbReference>
<sequence>MPALIKSFLLSILLLTSLTAGAFTLEEFTFDSPEQQAEFRELISKLRCLVCQNESLAGSKAELAQDLRNEVYRMMRAGQSEDEILDFLIARYGDFVLYDPPLKPSTYILWFGPFVLIGIGAVFMVRALLRKNSAPDAELSEDDRLRLKDMLANHDGKTNQSS</sequence>
<dbReference type="InterPro" id="IPR051263">
    <property type="entry name" value="C-type_cytochrome_biogenesis"/>
</dbReference>
<keyword evidence="2 7" id="KW-0349">Heme</keyword>
<dbReference type="RefSeq" id="WP_211335108.1">
    <property type="nucleotide sequence ID" value="NZ_RBXL01000001.1"/>
</dbReference>
<feature type="chain" id="PRO_5019614448" description="Cytochrome c-type biogenesis protein" evidence="7">
    <location>
        <begin position="23"/>
        <end position="162"/>
    </location>
</feature>
<evidence type="ECO:0000256" key="6">
    <source>
        <dbReference type="ARBA" id="ARBA00023004"/>
    </source>
</evidence>
<keyword evidence="7" id="KW-0812">Transmembrane</keyword>
<keyword evidence="7" id="KW-0472">Membrane</keyword>
<comment type="function">
    <text evidence="7">Possible subunit of a heme lyase.</text>
</comment>
<dbReference type="CDD" id="cd16378">
    <property type="entry name" value="CcmH_N"/>
    <property type="match status" value="1"/>
</dbReference>
<evidence type="ECO:0000259" key="8">
    <source>
        <dbReference type="Pfam" id="PF03918"/>
    </source>
</evidence>
<name>A0A495VB93_9GAMM</name>
<keyword evidence="5" id="KW-0201">Cytochrome c-type biogenesis</keyword>
<comment type="similarity">
    <text evidence="1 7">Belongs to the CcmH/CycL/Ccl2/NrfF family.</text>
</comment>
<dbReference type="FunFam" id="1.10.8.640:FF:000001">
    <property type="entry name" value="Cytochrome c-type biogenesis protein"/>
    <property type="match status" value="1"/>
</dbReference>
<keyword evidence="6 7" id="KW-0408">Iron</keyword>
<dbReference type="GO" id="GO:0005886">
    <property type="term" value="C:plasma membrane"/>
    <property type="evidence" value="ECO:0007669"/>
    <property type="project" value="TreeGrafter"/>
</dbReference>
<keyword evidence="7" id="KW-1133">Transmembrane helix</keyword>
<dbReference type="Pfam" id="PF03918">
    <property type="entry name" value="CcmH"/>
    <property type="match status" value="1"/>
</dbReference>
<feature type="signal peptide" evidence="7">
    <location>
        <begin position="1"/>
        <end position="22"/>
    </location>
</feature>
<dbReference type="AlphaFoldDB" id="A0A495VB93"/>
<dbReference type="GO" id="GO:0017004">
    <property type="term" value="P:cytochrome complex assembly"/>
    <property type="evidence" value="ECO:0007669"/>
    <property type="project" value="UniProtKB-KW"/>
</dbReference>
<accession>A0A495VB93</accession>
<evidence type="ECO:0000256" key="7">
    <source>
        <dbReference type="RuleBase" id="RU364112"/>
    </source>
</evidence>
<proteinExistence type="inferred from homology"/>
<dbReference type="PANTHER" id="PTHR47870:SF1">
    <property type="entry name" value="CYTOCHROME C-TYPE BIOGENESIS PROTEIN CCMH"/>
    <property type="match status" value="1"/>
</dbReference>
<feature type="transmembrane region" description="Helical" evidence="7">
    <location>
        <begin position="107"/>
        <end position="129"/>
    </location>
</feature>
<dbReference type="InterPro" id="IPR005616">
    <property type="entry name" value="CcmH/CycL/Ccl2/NrfF_N"/>
</dbReference>
<evidence type="ECO:0000256" key="3">
    <source>
        <dbReference type="ARBA" id="ARBA00022723"/>
    </source>
</evidence>
<organism evidence="9 10">
    <name type="scientific">Thiocapsa rosea</name>
    <dbReference type="NCBI Taxonomy" id="69360"/>
    <lineage>
        <taxon>Bacteria</taxon>
        <taxon>Pseudomonadati</taxon>
        <taxon>Pseudomonadota</taxon>
        <taxon>Gammaproteobacteria</taxon>
        <taxon>Chromatiales</taxon>
        <taxon>Chromatiaceae</taxon>
        <taxon>Thiocapsa</taxon>
    </lineage>
</organism>
<keyword evidence="4 7" id="KW-0732">Signal</keyword>
<keyword evidence="3 7" id="KW-0479">Metal-binding</keyword>
<evidence type="ECO:0000256" key="2">
    <source>
        <dbReference type="ARBA" id="ARBA00022617"/>
    </source>
</evidence>
<dbReference type="GO" id="GO:0046872">
    <property type="term" value="F:metal ion binding"/>
    <property type="evidence" value="ECO:0007669"/>
    <property type="project" value="UniProtKB-KW"/>
</dbReference>
<evidence type="ECO:0000256" key="5">
    <source>
        <dbReference type="ARBA" id="ARBA00022748"/>
    </source>
</evidence>
<comment type="caution">
    <text evidence="9">The sequence shown here is derived from an EMBL/GenBank/DDBJ whole genome shotgun (WGS) entry which is preliminary data.</text>
</comment>
<dbReference type="Gene3D" id="1.10.8.640">
    <property type="entry name" value="Cytochrome C biogenesis protein"/>
    <property type="match status" value="1"/>
</dbReference>
<protein>
    <recommendedName>
        <fullName evidence="7">Cytochrome c-type biogenesis protein</fullName>
    </recommendedName>
</protein>
<evidence type="ECO:0000313" key="10">
    <source>
        <dbReference type="Proteomes" id="UP000274556"/>
    </source>
</evidence>